<feature type="region of interest" description="Disordered" evidence="1">
    <location>
        <begin position="1"/>
        <end position="26"/>
    </location>
</feature>
<evidence type="ECO:0000256" key="1">
    <source>
        <dbReference type="SAM" id="MobiDB-lite"/>
    </source>
</evidence>
<dbReference type="Pfam" id="PF25569">
    <property type="entry name" value="TPR_ZFYVE26"/>
    <property type="match status" value="1"/>
</dbReference>
<accession>A0A7J7LY27</accession>
<keyword evidence="4" id="KW-1185">Reference proteome</keyword>
<protein>
    <recommendedName>
        <fullName evidence="2">ZFYVE26-like TPR repeats domain-containing protein</fullName>
    </recommendedName>
</protein>
<sequence length="213" mass="24049">MVMGGVGGEHPINFVPHPRSDGFQSDSSIGGQRILTTQHRDQIAMMLLSAIRNMGQDVKLDFPEFDRKSDDDGFIDWLNRVDRIFLHKRYVVRSPLWLDSDGEEEEGDSVGGSQWMLCDPSMTCSISCQEKRKKGGQLTEFFRNIKGTIDDDDWDQVMLNAHVFQVLGAAINVYANRHKERPDRLIDMLTSSHRKVLACVVCGCLKSAFQIAS</sequence>
<gene>
    <name evidence="3" type="ORF">GIB67_022110</name>
</gene>
<dbReference type="AlphaFoldDB" id="A0A7J7LY27"/>
<name>A0A7J7LY27_9MAGN</name>
<evidence type="ECO:0000259" key="2">
    <source>
        <dbReference type="Pfam" id="PF25569"/>
    </source>
</evidence>
<evidence type="ECO:0000313" key="4">
    <source>
        <dbReference type="Proteomes" id="UP000541444"/>
    </source>
</evidence>
<comment type="caution">
    <text evidence="3">The sequence shown here is derived from an EMBL/GenBank/DDBJ whole genome shotgun (WGS) entry which is preliminary data.</text>
</comment>
<reference evidence="3 4" key="1">
    <citation type="journal article" date="2020" name="IScience">
        <title>Genome Sequencing of the Endangered Kingdonia uniflora (Circaeasteraceae, Ranunculales) Reveals Potential Mechanisms of Evolutionary Specialization.</title>
        <authorList>
            <person name="Sun Y."/>
            <person name="Deng T."/>
            <person name="Zhang A."/>
            <person name="Moore M.J."/>
            <person name="Landis J.B."/>
            <person name="Lin N."/>
            <person name="Zhang H."/>
            <person name="Zhang X."/>
            <person name="Huang J."/>
            <person name="Zhang X."/>
            <person name="Sun H."/>
            <person name="Wang H."/>
        </authorList>
    </citation>
    <scope>NUCLEOTIDE SEQUENCE [LARGE SCALE GENOMIC DNA]</scope>
    <source>
        <strain evidence="3">TB1705</strain>
        <tissue evidence="3">Leaf</tissue>
    </source>
</reference>
<dbReference type="InterPro" id="IPR057946">
    <property type="entry name" value="TPR_ZFYVE26"/>
</dbReference>
<dbReference type="OrthoDB" id="1936617at2759"/>
<dbReference type="EMBL" id="JACGCM010001903">
    <property type="protein sequence ID" value="KAF6147450.1"/>
    <property type="molecule type" value="Genomic_DNA"/>
</dbReference>
<proteinExistence type="predicted"/>
<feature type="domain" description="ZFYVE26-like TPR repeats" evidence="2">
    <location>
        <begin position="131"/>
        <end position="212"/>
    </location>
</feature>
<evidence type="ECO:0000313" key="3">
    <source>
        <dbReference type="EMBL" id="KAF6147450.1"/>
    </source>
</evidence>
<organism evidence="3 4">
    <name type="scientific">Kingdonia uniflora</name>
    <dbReference type="NCBI Taxonomy" id="39325"/>
    <lineage>
        <taxon>Eukaryota</taxon>
        <taxon>Viridiplantae</taxon>
        <taxon>Streptophyta</taxon>
        <taxon>Embryophyta</taxon>
        <taxon>Tracheophyta</taxon>
        <taxon>Spermatophyta</taxon>
        <taxon>Magnoliopsida</taxon>
        <taxon>Ranunculales</taxon>
        <taxon>Circaeasteraceae</taxon>
        <taxon>Kingdonia</taxon>
    </lineage>
</organism>
<dbReference type="Proteomes" id="UP000541444">
    <property type="component" value="Unassembled WGS sequence"/>
</dbReference>
<dbReference type="PANTHER" id="PTHR35478">
    <property type="entry name" value="ZINC FINGER FYVE DOMAIN PROTEIN"/>
    <property type="match status" value="1"/>
</dbReference>
<dbReference type="PANTHER" id="PTHR35478:SF1">
    <property type="entry name" value="ZINC FINGER FYVE DOMAIN-CONTAINING PROTEIN 26"/>
    <property type="match status" value="1"/>
</dbReference>